<reference evidence="2 3" key="1">
    <citation type="submission" date="2016-12" db="EMBL/GenBank/DDBJ databases">
        <title>The draft genome sequence of Actinophytocola xinjiangensis.</title>
        <authorList>
            <person name="Wang W."/>
            <person name="Yuan L."/>
        </authorList>
    </citation>
    <scope>NUCLEOTIDE SEQUENCE [LARGE SCALE GENOMIC DNA]</scope>
    <source>
        <strain evidence="2 3">CGMCC 4.4663</strain>
    </source>
</reference>
<evidence type="ECO:0000313" key="2">
    <source>
        <dbReference type="EMBL" id="OLF10923.1"/>
    </source>
</evidence>
<evidence type="ECO:0000313" key="3">
    <source>
        <dbReference type="Proteomes" id="UP000185696"/>
    </source>
</evidence>
<name>A0A7Z0WQV4_9PSEU</name>
<accession>A0A7Z0WQV4</accession>
<comment type="caution">
    <text evidence="2">The sequence shown here is derived from an EMBL/GenBank/DDBJ whole genome shotgun (WGS) entry which is preliminary data.</text>
</comment>
<feature type="transmembrane region" description="Helical" evidence="1">
    <location>
        <begin position="138"/>
        <end position="156"/>
    </location>
</feature>
<dbReference type="EMBL" id="MSIF01000005">
    <property type="protein sequence ID" value="OLF10923.1"/>
    <property type="molecule type" value="Genomic_DNA"/>
</dbReference>
<dbReference type="Proteomes" id="UP000185696">
    <property type="component" value="Unassembled WGS sequence"/>
</dbReference>
<evidence type="ECO:0000256" key="1">
    <source>
        <dbReference type="SAM" id="Phobius"/>
    </source>
</evidence>
<feature type="transmembrane region" description="Helical" evidence="1">
    <location>
        <begin position="12"/>
        <end position="29"/>
    </location>
</feature>
<feature type="transmembrane region" description="Helical" evidence="1">
    <location>
        <begin position="111"/>
        <end position="132"/>
    </location>
</feature>
<proteinExistence type="predicted"/>
<gene>
    <name evidence="2" type="ORF">BLA60_12890</name>
</gene>
<keyword evidence="1" id="KW-1133">Transmembrane helix</keyword>
<keyword evidence="3" id="KW-1185">Reference proteome</keyword>
<protein>
    <submittedName>
        <fullName evidence="2">Uncharacterized protein</fullName>
    </submittedName>
</protein>
<keyword evidence="1" id="KW-0472">Membrane</keyword>
<dbReference type="RefSeq" id="WP_075133090.1">
    <property type="nucleotide sequence ID" value="NZ_MSIF01000005.1"/>
</dbReference>
<dbReference type="AlphaFoldDB" id="A0A7Z0WQV4"/>
<keyword evidence="1" id="KW-0812">Transmembrane</keyword>
<sequence length="173" mass="17645">MSPTPRQLLGVWVIGSVLTGTLAVLLTVHRGPRRLQPLADLSTLSLAGVIGVLVALVAALGLLAWGTPGTTWLPDTARGRALWVVLVAAAGLAGWSYAAAATFVVDLPLDVQLMMAFTVGGLPFTVVATVLLRPVAASGAGLVLAVALLVTGFAVAPETLREGVRLLVVLTAP</sequence>
<feature type="transmembrane region" description="Helical" evidence="1">
    <location>
        <begin position="41"/>
        <end position="66"/>
    </location>
</feature>
<organism evidence="2 3">
    <name type="scientific">Actinophytocola xinjiangensis</name>
    <dbReference type="NCBI Taxonomy" id="485602"/>
    <lineage>
        <taxon>Bacteria</taxon>
        <taxon>Bacillati</taxon>
        <taxon>Actinomycetota</taxon>
        <taxon>Actinomycetes</taxon>
        <taxon>Pseudonocardiales</taxon>
        <taxon>Pseudonocardiaceae</taxon>
    </lineage>
</organism>
<feature type="transmembrane region" description="Helical" evidence="1">
    <location>
        <begin position="81"/>
        <end position="104"/>
    </location>
</feature>